<organism evidence="15 16">
    <name type="scientific">Holospora obtusa F1</name>
    <dbReference type="NCBI Taxonomy" id="1399147"/>
    <lineage>
        <taxon>Bacteria</taxon>
        <taxon>Pseudomonadati</taxon>
        <taxon>Pseudomonadota</taxon>
        <taxon>Alphaproteobacteria</taxon>
        <taxon>Holosporales</taxon>
        <taxon>Holosporaceae</taxon>
        <taxon>Holospora</taxon>
    </lineage>
</organism>
<dbReference type="Proteomes" id="UP000019112">
    <property type="component" value="Unassembled WGS sequence"/>
</dbReference>
<keyword evidence="9 12" id="KW-0030">Aminoacyl-tRNA synthetase</keyword>
<dbReference type="eggNOG" id="COG0018">
    <property type="taxonomic scope" value="Bacteria"/>
</dbReference>
<dbReference type="SUPFAM" id="SSF52374">
    <property type="entry name" value="Nucleotidylyl transferase"/>
    <property type="match status" value="1"/>
</dbReference>
<keyword evidence="16" id="KW-1185">Reference proteome</keyword>
<dbReference type="InterPro" id="IPR014729">
    <property type="entry name" value="Rossmann-like_a/b/a_fold"/>
</dbReference>
<dbReference type="Pfam" id="PF03485">
    <property type="entry name" value="Arg_tRNA_synt_N"/>
    <property type="match status" value="1"/>
</dbReference>
<dbReference type="CDD" id="cd00671">
    <property type="entry name" value="ArgRS_core"/>
    <property type="match status" value="1"/>
</dbReference>
<feature type="domain" description="DALR anticodon binding" evidence="13">
    <location>
        <begin position="444"/>
        <end position="571"/>
    </location>
</feature>
<dbReference type="EMBL" id="AWTR02000086">
    <property type="protein sequence ID" value="ETZ06732.1"/>
    <property type="molecule type" value="Genomic_DNA"/>
</dbReference>
<dbReference type="PANTHER" id="PTHR11956">
    <property type="entry name" value="ARGINYL-TRNA SYNTHETASE"/>
    <property type="match status" value="1"/>
</dbReference>
<dbReference type="PRINTS" id="PR01038">
    <property type="entry name" value="TRNASYNTHARG"/>
</dbReference>
<dbReference type="SUPFAM" id="SSF47323">
    <property type="entry name" value="Anticodon-binding domain of a subclass of class I aminoacyl-tRNA synthetases"/>
    <property type="match status" value="1"/>
</dbReference>
<sequence>MEEFLFKLQKWIENRLSQEGYVGMTLNFNLLAQRSHGDFTTSSAFSAAKQFQIDPIKIAQRIAFHAEQVQGVKRSVVAGPGFVNLTVESYLWGTWTQNILENSETYGRGASKDISVNIEYVSANPTGPLHVGHGRCAVVGDVLANIMQYAGYNVTREYYVNDAGNQITLLARSVYSAYKTLLGYVCEDSEVYPGDYIENIARELVQLHGREWLDVPVPIWESYVGSFAVQKVLFLIREDLEALNIRHDVFTCERFLHKNGEIDALFSQLSEKGWVYQGTMEAPKSSNSSVKEPKNEQLSLLRTTLWGDAQDRALCKQDGTWTYFAADLAYHMDKVRRGFSMCIDIFGADHSGHIMRLQGAIEALSAHCVHLEMICCQMVRFFFEKQPIKMSKRAGTYVSIQDILNYIDADTFRFFMVSKKADTHFDLDIQDMKSCTKDNGIFYIQYAHARCCSVLRRGKQIWSLQEGWWRNVKLSFWGKEHRECIGLALDFPRLIQSAAQTREPHVVCSGLYKLAQSFHSLWQKGNNQIELRFLDSQNSERSLANLVWIQAIAIALKQGLALLGIKAKEEL</sequence>
<evidence type="ECO:0000256" key="11">
    <source>
        <dbReference type="NCBIfam" id="TIGR00456"/>
    </source>
</evidence>
<keyword evidence="8 12" id="KW-0648">Protein biosynthesis</keyword>
<dbReference type="InterPro" id="IPR001412">
    <property type="entry name" value="aa-tRNA-synth_I_CS"/>
</dbReference>
<dbReference type="EC" id="6.1.1.19" evidence="2 11"/>
<gene>
    <name evidence="15" type="ORF">P618_201096</name>
</gene>
<dbReference type="GO" id="GO:0005524">
    <property type="term" value="F:ATP binding"/>
    <property type="evidence" value="ECO:0007669"/>
    <property type="project" value="UniProtKB-KW"/>
</dbReference>
<evidence type="ECO:0000256" key="12">
    <source>
        <dbReference type="RuleBase" id="RU363038"/>
    </source>
</evidence>
<accession>W6TSC6</accession>
<dbReference type="NCBIfam" id="TIGR00456">
    <property type="entry name" value="argS"/>
    <property type="match status" value="1"/>
</dbReference>
<evidence type="ECO:0000313" key="16">
    <source>
        <dbReference type="Proteomes" id="UP000019112"/>
    </source>
</evidence>
<dbReference type="SMART" id="SM01016">
    <property type="entry name" value="Arg_tRNA_synt_N"/>
    <property type="match status" value="1"/>
</dbReference>
<evidence type="ECO:0000256" key="6">
    <source>
        <dbReference type="ARBA" id="ARBA00022741"/>
    </source>
</evidence>
<dbReference type="SMART" id="SM00836">
    <property type="entry name" value="DALR_1"/>
    <property type="match status" value="1"/>
</dbReference>
<reference evidence="15 16" key="1">
    <citation type="journal article" date="2014" name="FEMS Microbiol. Lett.">
        <title>Draft genome sequences of three Holospora species (Holospora obtusa, Holospora undulata, and Holospora elegans), endonuclear symbiotic bacteria of the ciliate Paramecium caudatum.</title>
        <authorList>
            <person name="Dohra H."/>
            <person name="Tanaka K."/>
            <person name="Suzuki T."/>
            <person name="Fujishima M."/>
            <person name="Suzuki H."/>
        </authorList>
    </citation>
    <scope>NUCLEOTIDE SEQUENCE [LARGE SCALE GENOMIC DNA]</scope>
    <source>
        <strain evidence="15 16">F1</strain>
    </source>
</reference>
<evidence type="ECO:0000259" key="14">
    <source>
        <dbReference type="SMART" id="SM01016"/>
    </source>
</evidence>
<evidence type="ECO:0000256" key="2">
    <source>
        <dbReference type="ARBA" id="ARBA00012837"/>
    </source>
</evidence>
<keyword evidence="7 12" id="KW-0067">ATP-binding</keyword>
<dbReference type="Gene3D" id="3.30.1360.70">
    <property type="entry name" value="Arginyl tRNA synthetase N-terminal domain"/>
    <property type="match status" value="1"/>
</dbReference>
<keyword evidence="4" id="KW-0963">Cytoplasm</keyword>
<dbReference type="InterPro" id="IPR005148">
    <property type="entry name" value="Arg-tRNA-synth_N"/>
</dbReference>
<comment type="catalytic activity">
    <reaction evidence="10">
        <text>tRNA(Arg) + L-arginine + ATP = L-arginyl-tRNA(Arg) + AMP + diphosphate</text>
        <dbReference type="Rhea" id="RHEA:20301"/>
        <dbReference type="Rhea" id="RHEA-COMP:9658"/>
        <dbReference type="Rhea" id="RHEA-COMP:9673"/>
        <dbReference type="ChEBI" id="CHEBI:30616"/>
        <dbReference type="ChEBI" id="CHEBI:32682"/>
        <dbReference type="ChEBI" id="CHEBI:33019"/>
        <dbReference type="ChEBI" id="CHEBI:78442"/>
        <dbReference type="ChEBI" id="CHEBI:78513"/>
        <dbReference type="ChEBI" id="CHEBI:456215"/>
        <dbReference type="EC" id="6.1.1.19"/>
    </reaction>
</comment>
<dbReference type="Gene3D" id="3.40.50.620">
    <property type="entry name" value="HUPs"/>
    <property type="match status" value="1"/>
</dbReference>
<dbReference type="Pfam" id="PF00750">
    <property type="entry name" value="tRNA-synt_1d"/>
    <property type="match status" value="1"/>
</dbReference>
<dbReference type="GO" id="GO:0005737">
    <property type="term" value="C:cytoplasm"/>
    <property type="evidence" value="ECO:0007669"/>
    <property type="project" value="UniProtKB-UniRule"/>
</dbReference>
<protein>
    <recommendedName>
        <fullName evidence="3 11">Arginine--tRNA ligase</fullName>
        <ecNumber evidence="2 11">6.1.1.19</ecNumber>
    </recommendedName>
</protein>
<dbReference type="GO" id="GO:0004814">
    <property type="term" value="F:arginine-tRNA ligase activity"/>
    <property type="evidence" value="ECO:0007669"/>
    <property type="project" value="UniProtKB-UniRule"/>
</dbReference>
<dbReference type="AlphaFoldDB" id="W6TSC6"/>
<evidence type="ECO:0000256" key="5">
    <source>
        <dbReference type="ARBA" id="ARBA00022598"/>
    </source>
</evidence>
<keyword evidence="6 12" id="KW-0547">Nucleotide-binding</keyword>
<feature type="domain" description="Arginyl tRNA synthetase N-terminal" evidence="14">
    <location>
        <begin position="6"/>
        <end position="87"/>
    </location>
</feature>
<evidence type="ECO:0000256" key="8">
    <source>
        <dbReference type="ARBA" id="ARBA00022917"/>
    </source>
</evidence>
<keyword evidence="5 12" id="KW-0436">Ligase</keyword>
<dbReference type="GO" id="GO:0006420">
    <property type="term" value="P:arginyl-tRNA aminoacylation"/>
    <property type="evidence" value="ECO:0007669"/>
    <property type="project" value="UniProtKB-UniRule"/>
</dbReference>
<evidence type="ECO:0000256" key="9">
    <source>
        <dbReference type="ARBA" id="ARBA00023146"/>
    </source>
</evidence>
<comment type="caution">
    <text evidence="15">The sequence shown here is derived from an EMBL/GenBank/DDBJ whole genome shotgun (WGS) entry which is preliminary data.</text>
</comment>
<comment type="similarity">
    <text evidence="1 12">Belongs to the class-I aminoacyl-tRNA synthetase family.</text>
</comment>
<evidence type="ECO:0000256" key="4">
    <source>
        <dbReference type="ARBA" id="ARBA00022490"/>
    </source>
</evidence>
<dbReference type="InterPro" id="IPR008909">
    <property type="entry name" value="DALR_anticod-bd"/>
</dbReference>
<dbReference type="OrthoDB" id="9803211at2"/>
<name>W6TSC6_HOLOB</name>
<dbReference type="Pfam" id="PF05746">
    <property type="entry name" value="DALR_1"/>
    <property type="match status" value="1"/>
</dbReference>
<dbReference type="InterPro" id="IPR001278">
    <property type="entry name" value="Arg-tRNA-ligase"/>
</dbReference>
<evidence type="ECO:0000256" key="10">
    <source>
        <dbReference type="ARBA" id="ARBA00049339"/>
    </source>
</evidence>
<dbReference type="RefSeq" id="WP_021827085.1">
    <property type="nucleotide sequence ID" value="NZ_AWTR02000086.1"/>
</dbReference>
<dbReference type="Gene3D" id="1.10.730.10">
    <property type="entry name" value="Isoleucyl-tRNA Synthetase, Domain 1"/>
    <property type="match status" value="1"/>
</dbReference>
<dbReference type="PANTHER" id="PTHR11956:SF5">
    <property type="entry name" value="ARGININE--TRNA LIGASE, CYTOPLASMIC"/>
    <property type="match status" value="1"/>
</dbReference>
<dbReference type="STRING" id="1399147.P618_201096"/>
<evidence type="ECO:0000313" key="15">
    <source>
        <dbReference type="EMBL" id="ETZ06732.1"/>
    </source>
</evidence>
<evidence type="ECO:0000259" key="13">
    <source>
        <dbReference type="SMART" id="SM00836"/>
    </source>
</evidence>
<dbReference type="InterPro" id="IPR036695">
    <property type="entry name" value="Arg-tRNA-synth_N_sf"/>
</dbReference>
<dbReference type="InterPro" id="IPR035684">
    <property type="entry name" value="ArgRS_core"/>
</dbReference>
<dbReference type="SUPFAM" id="SSF55190">
    <property type="entry name" value="Arginyl-tRNA synthetase (ArgRS), N-terminal 'additional' domain"/>
    <property type="match status" value="1"/>
</dbReference>
<evidence type="ECO:0000256" key="1">
    <source>
        <dbReference type="ARBA" id="ARBA00005594"/>
    </source>
</evidence>
<evidence type="ECO:0000256" key="3">
    <source>
        <dbReference type="ARBA" id="ARBA00020262"/>
    </source>
</evidence>
<proteinExistence type="inferred from homology"/>
<dbReference type="PROSITE" id="PS00178">
    <property type="entry name" value="AA_TRNA_LIGASE_I"/>
    <property type="match status" value="1"/>
</dbReference>
<dbReference type="InterPro" id="IPR009080">
    <property type="entry name" value="tRNAsynth_Ia_anticodon-bd"/>
</dbReference>
<evidence type="ECO:0000256" key="7">
    <source>
        <dbReference type="ARBA" id="ARBA00022840"/>
    </source>
</evidence>